<evidence type="ECO:0000313" key="4">
    <source>
        <dbReference type="Proteomes" id="UP000759131"/>
    </source>
</evidence>
<dbReference type="GO" id="GO:0030170">
    <property type="term" value="F:pyridoxal phosphate binding"/>
    <property type="evidence" value="ECO:0007669"/>
    <property type="project" value="InterPro"/>
</dbReference>
<accession>A0A7R9KB86</accession>
<dbReference type="AlphaFoldDB" id="A0A7R9KB86"/>
<keyword evidence="4" id="KW-1185">Reference proteome</keyword>
<dbReference type="GO" id="GO:0030151">
    <property type="term" value="F:molybdenum ion binding"/>
    <property type="evidence" value="ECO:0007669"/>
    <property type="project" value="InterPro"/>
</dbReference>
<name>A0A7R9KB86_9ACAR</name>
<dbReference type="EMBL" id="CAJPIZ010000052">
    <property type="protein sequence ID" value="CAG2100210.1"/>
    <property type="molecule type" value="Genomic_DNA"/>
</dbReference>
<dbReference type="PANTHER" id="PTHR14237:SF19">
    <property type="entry name" value="MITOCHONDRIAL AMIDOXIME REDUCING COMPONENT 1"/>
    <property type="match status" value="1"/>
</dbReference>
<sequence length="302" mass="34413">MEWKPCLASRLRESAVKSSCASNTVLLSGLMVCVISGALLYVVKRKRRRNYVKAAKIIKLIVYPVKSLPGIEVDEAIITKFGLQSGKFRDRMWLLINDENRFVTQRTEESLALLRQKFGDKRQKESIVEKKLKIGIKLIQHMANNKMRPSSAERNDRVIELKQYPIAFHDGSAVLVINQNSINDLNAKLPNETKVSYRNFRPNILITGCDAFAEDYWKYAKIRDIEFTFLKACDRCVFTTINPDTGVKMAAEPLSTLRTYRLSREEMRKFYGTAPLFGINLGPESEGVIHCRDIISAVSSQV</sequence>
<dbReference type="InterPro" id="IPR005303">
    <property type="entry name" value="MOCOS_middle"/>
</dbReference>
<keyword evidence="1" id="KW-0812">Transmembrane</keyword>
<keyword evidence="1" id="KW-0472">Membrane</keyword>
<dbReference type="PROSITE" id="PS51340">
    <property type="entry name" value="MOSC"/>
    <property type="match status" value="1"/>
</dbReference>
<dbReference type="GO" id="GO:0042126">
    <property type="term" value="P:nitrate metabolic process"/>
    <property type="evidence" value="ECO:0007669"/>
    <property type="project" value="TreeGrafter"/>
</dbReference>
<keyword evidence="1" id="KW-1133">Transmembrane helix</keyword>
<dbReference type="SUPFAM" id="SSF141673">
    <property type="entry name" value="MOSC N-terminal domain-like"/>
    <property type="match status" value="1"/>
</dbReference>
<dbReference type="GO" id="GO:0008940">
    <property type="term" value="F:nitrate reductase activity"/>
    <property type="evidence" value="ECO:0007669"/>
    <property type="project" value="TreeGrafter"/>
</dbReference>
<feature type="transmembrane region" description="Helical" evidence="1">
    <location>
        <begin position="25"/>
        <end position="43"/>
    </location>
</feature>
<dbReference type="GO" id="GO:0005743">
    <property type="term" value="C:mitochondrial inner membrane"/>
    <property type="evidence" value="ECO:0007669"/>
    <property type="project" value="TreeGrafter"/>
</dbReference>
<dbReference type="InterPro" id="IPR011037">
    <property type="entry name" value="Pyrv_Knase-like_insert_dom_sf"/>
</dbReference>
<evidence type="ECO:0000313" key="3">
    <source>
        <dbReference type="EMBL" id="CAD7619780.1"/>
    </source>
</evidence>
<gene>
    <name evidence="3" type="ORF">OSB1V03_LOCUS279</name>
</gene>
<dbReference type="InterPro" id="IPR005302">
    <property type="entry name" value="MoCF_Sase_C"/>
</dbReference>
<reference evidence="3" key="1">
    <citation type="submission" date="2020-11" db="EMBL/GenBank/DDBJ databases">
        <authorList>
            <person name="Tran Van P."/>
        </authorList>
    </citation>
    <scope>NUCLEOTIDE SEQUENCE</scope>
</reference>
<dbReference type="EMBL" id="OC854627">
    <property type="protein sequence ID" value="CAD7619780.1"/>
    <property type="molecule type" value="Genomic_DNA"/>
</dbReference>
<dbReference type="Pfam" id="PF03476">
    <property type="entry name" value="MOSC_N"/>
    <property type="match status" value="1"/>
</dbReference>
<protein>
    <recommendedName>
        <fullName evidence="2">MOSC domain-containing protein</fullName>
    </recommendedName>
</protein>
<dbReference type="SUPFAM" id="SSF50800">
    <property type="entry name" value="PK beta-barrel domain-like"/>
    <property type="match status" value="1"/>
</dbReference>
<dbReference type="GO" id="GO:0043546">
    <property type="term" value="F:molybdopterin cofactor binding"/>
    <property type="evidence" value="ECO:0007669"/>
    <property type="project" value="TreeGrafter"/>
</dbReference>
<proteinExistence type="predicted"/>
<feature type="domain" description="MOSC" evidence="2">
    <location>
        <begin position="147"/>
        <end position="298"/>
    </location>
</feature>
<evidence type="ECO:0000259" key="2">
    <source>
        <dbReference type="PROSITE" id="PS51340"/>
    </source>
</evidence>
<dbReference type="Pfam" id="PF03473">
    <property type="entry name" value="MOSC"/>
    <property type="match status" value="1"/>
</dbReference>
<evidence type="ECO:0000256" key="1">
    <source>
        <dbReference type="SAM" id="Phobius"/>
    </source>
</evidence>
<dbReference type="OrthoDB" id="6479793at2759"/>
<dbReference type="PANTHER" id="PTHR14237">
    <property type="entry name" value="MOLYBDOPTERIN COFACTOR SULFURASE MOSC"/>
    <property type="match status" value="1"/>
</dbReference>
<organism evidence="3">
    <name type="scientific">Medioppia subpectinata</name>
    <dbReference type="NCBI Taxonomy" id="1979941"/>
    <lineage>
        <taxon>Eukaryota</taxon>
        <taxon>Metazoa</taxon>
        <taxon>Ecdysozoa</taxon>
        <taxon>Arthropoda</taxon>
        <taxon>Chelicerata</taxon>
        <taxon>Arachnida</taxon>
        <taxon>Acari</taxon>
        <taxon>Acariformes</taxon>
        <taxon>Sarcoptiformes</taxon>
        <taxon>Oribatida</taxon>
        <taxon>Brachypylina</taxon>
        <taxon>Oppioidea</taxon>
        <taxon>Oppiidae</taxon>
        <taxon>Medioppia</taxon>
    </lineage>
</organism>
<dbReference type="Proteomes" id="UP000759131">
    <property type="component" value="Unassembled WGS sequence"/>
</dbReference>